<dbReference type="VEuPathDB" id="TriTrypDB:BCY84_15929"/>
<dbReference type="VEuPathDB" id="TriTrypDB:TcG_01771"/>
<sequence>MTSSLASPLLLRTGDYNRDGYMDLLVPSTYGPLLLMAEANSNGISFSCGPLDGDRASRSADGDPTYTKAVPFFAIIAGDAALDIVLTFHGASAIPLGFYMNHLLSWKQNYFLGSSALNGAAASHDWGCTSRARFTALGGVTSTCGSGGPTPHNCPGLKGTLCSRRVCFLVWAAPSLTFRATPWASWLISRGRITRGR</sequence>
<dbReference type="VEuPathDB" id="TriTrypDB:TcCLB.511209.50"/>
<comment type="caution">
    <text evidence="1">The sequence shown here is derived from an EMBL/GenBank/DDBJ whole genome shotgun (WGS) entry which is preliminary data.</text>
</comment>
<organism evidence="1 2">
    <name type="scientific">Trypanosoma cruzi</name>
    <dbReference type="NCBI Taxonomy" id="5693"/>
    <lineage>
        <taxon>Eukaryota</taxon>
        <taxon>Discoba</taxon>
        <taxon>Euglenozoa</taxon>
        <taxon>Kinetoplastea</taxon>
        <taxon>Metakinetoplastina</taxon>
        <taxon>Trypanosomatida</taxon>
        <taxon>Trypanosomatidae</taxon>
        <taxon>Trypanosoma</taxon>
        <taxon>Schizotrypanum</taxon>
    </lineage>
</organism>
<dbReference type="Proteomes" id="UP000246121">
    <property type="component" value="Unassembled WGS sequence"/>
</dbReference>
<reference evidence="1 2" key="1">
    <citation type="journal article" date="2018" name="Microb. Genom.">
        <title>Expanding an expanded genome: long-read sequencing of Trypanosoma cruzi.</title>
        <authorList>
            <person name="Berna L."/>
            <person name="Rodriguez M."/>
            <person name="Chiribao M.L."/>
            <person name="Parodi-Talice A."/>
            <person name="Pita S."/>
            <person name="Rijo G."/>
            <person name="Alvarez-Valin F."/>
            <person name="Robello C."/>
        </authorList>
    </citation>
    <scope>NUCLEOTIDE SEQUENCE [LARGE SCALE GENOMIC DNA]</scope>
    <source>
        <strain evidence="1 2">Dm28c</strain>
    </source>
</reference>
<dbReference type="VEuPathDB" id="TriTrypDB:TCDM_06398"/>
<dbReference type="VEuPathDB" id="TriTrypDB:ECC02_004826"/>
<dbReference type="InterPro" id="IPR028994">
    <property type="entry name" value="Integrin_alpha_N"/>
</dbReference>
<dbReference type="VEuPathDB" id="TriTrypDB:TcYC6_0011960"/>
<dbReference type="VEuPathDB" id="TriTrypDB:Tc_MARK_1449"/>
<dbReference type="VEuPathDB" id="TriTrypDB:TcBrA4_0077610"/>
<dbReference type="AlphaFoldDB" id="A0A2V2UKR0"/>
<dbReference type="VEuPathDB" id="TriTrypDB:TcCLB.506025.20"/>
<dbReference type="VEuPathDB" id="TriTrypDB:C3747_334g30"/>
<dbReference type="VEuPathDB" id="TriTrypDB:TcCL_ESM06962"/>
<proteinExistence type="predicted"/>
<dbReference type="VEuPathDB" id="TriTrypDB:TCSYLVIO_002671"/>
<evidence type="ECO:0000313" key="1">
    <source>
        <dbReference type="EMBL" id="PWU83378.1"/>
    </source>
</evidence>
<evidence type="ECO:0000313" key="2">
    <source>
        <dbReference type="Proteomes" id="UP000246121"/>
    </source>
</evidence>
<dbReference type="VEuPathDB" id="TriTrypDB:C4B63_330g1"/>
<gene>
    <name evidence="1" type="ORF">C4B63_330g1</name>
</gene>
<accession>A0A2V2UKR0</accession>
<dbReference type="EMBL" id="PRFA01000330">
    <property type="protein sequence ID" value="PWU83378.1"/>
    <property type="molecule type" value="Genomic_DNA"/>
</dbReference>
<name>A0A2V2UKR0_TRYCR</name>
<evidence type="ECO:0008006" key="3">
    <source>
        <dbReference type="Google" id="ProtNLM"/>
    </source>
</evidence>
<dbReference type="SUPFAM" id="SSF69318">
    <property type="entry name" value="Integrin alpha N-terminal domain"/>
    <property type="match status" value="1"/>
</dbReference>
<protein>
    <recommendedName>
        <fullName evidence="3">FG-GAP repeat protein</fullName>
    </recommendedName>
</protein>